<keyword evidence="2" id="KW-0472">Membrane</keyword>
<evidence type="ECO:0000256" key="1">
    <source>
        <dbReference type="ARBA" id="ARBA00004442"/>
    </source>
</evidence>
<dbReference type="Proteomes" id="UP001207337">
    <property type="component" value="Unassembled WGS sequence"/>
</dbReference>
<reference evidence="4 5" key="1">
    <citation type="submission" date="2021-11" db="EMBL/GenBank/DDBJ databases">
        <title>Aliifidinibius sp. nov., a new bacterium isolated from saline soil.</title>
        <authorList>
            <person name="Galisteo C."/>
            <person name="De La Haba R."/>
            <person name="Sanchez-Porro C."/>
            <person name="Ventosa A."/>
        </authorList>
    </citation>
    <scope>NUCLEOTIDE SEQUENCE [LARGE SCALE GENOMIC DNA]</scope>
    <source>
        <strain evidence="4 5">KACC 190600</strain>
    </source>
</reference>
<dbReference type="SUPFAM" id="SSF56935">
    <property type="entry name" value="Porins"/>
    <property type="match status" value="1"/>
</dbReference>
<dbReference type="Gene3D" id="2.40.170.20">
    <property type="entry name" value="TonB-dependent receptor, beta-barrel domain"/>
    <property type="match status" value="1"/>
</dbReference>
<evidence type="ECO:0000256" key="3">
    <source>
        <dbReference type="ARBA" id="ARBA00023237"/>
    </source>
</evidence>
<keyword evidence="5" id="KW-1185">Reference proteome</keyword>
<organism evidence="4 5">
    <name type="scientific">Fodinibius salicampi</name>
    <dbReference type="NCBI Taxonomy" id="1920655"/>
    <lineage>
        <taxon>Bacteria</taxon>
        <taxon>Pseudomonadati</taxon>
        <taxon>Balneolota</taxon>
        <taxon>Balneolia</taxon>
        <taxon>Balneolales</taxon>
        <taxon>Balneolaceae</taxon>
        <taxon>Fodinibius</taxon>
    </lineage>
</organism>
<evidence type="ECO:0000313" key="4">
    <source>
        <dbReference type="EMBL" id="MCW9712013.1"/>
    </source>
</evidence>
<protein>
    <recommendedName>
        <fullName evidence="6">TonB dependent receptor</fullName>
    </recommendedName>
</protein>
<dbReference type="InterPro" id="IPR036942">
    <property type="entry name" value="Beta-barrel_TonB_sf"/>
</dbReference>
<dbReference type="RefSeq" id="WP_265787654.1">
    <property type="nucleotide sequence ID" value="NZ_BAABRS010000001.1"/>
</dbReference>
<gene>
    <name evidence="4" type="ORF">LQ318_03765</name>
</gene>
<evidence type="ECO:0000256" key="2">
    <source>
        <dbReference type="ARBA" id="ARBA00023136"/>
    </source>
</evidence>
<proteinExistence type="predicted"/>
<keyword evidence="3" id="KW-0998">Cell outer membrane</keyword>
<name>A0ABT3PVZ0_9BACT</name>
<comment type="caution">
    <text evidence="4">The sequence shown here is derived from an EMBL/GenBank/DDBJ whole genome shotgun (WGS) entry which is preliminary data.</text>
</comment>
<evidence type="ECO:0008006" key="6">
    <source>
        <dbReference type="Google" id="ProtNLM"/>
    </source>
</evidence>
<accession>A0ABT3PVZ0</accession>
<sequence>MDEEFLGLNGDNSSQFILGGYISTKIPLGDRFWVEPGTALTMFTNDFPLSLEPRFRFTWQPFGSENQELGGALGLYRQSVTGVSDMRDASSVFVAWMSSPADGSQMESIHGTLGWQQSIGQGFSWSAEGYYKRIKNQPVPVWSTIAQFTTNLSMANGDTYGGDLRVEYNRGRFYGMLGYGYTWTLYEAAQDHFSLWFGEPVQEYHPPHDRRHQVNALVSVDLGSYTAGVRWQLGSGMPFTNPLGFDDMLDFRERLPDVNTDQGVRRVILDKPYQGRMPTVHRLDVSLERSFQIASGAQLNTRIGAVNAYDQTNIFYYDVYTHRRINQLPVVPYLTLKMEIVK</sequence>
<dbReference type="EMBL" id="JAJNDC010000001">
    <property type="protein sequence ID" value="MCW9712013.1"/>
    <property type="molecule type" value="Genomic_DNA"/>
</dbReference>
<evidence type="ECO:0000313" key="5">
    <source>
        <dbReference type="Proteomes" id="UP001207337"/>
    </source>
</evidence>
<comment type="subcellular location">
    <subcellularLocation>
        <location evidence="1">Cell outer membrane</location>
    </subcellularLocation>
</comment>